<dbReference type="InterPro" id="IPR023753">
    <property type="entry name" value="FAD/NAD-binding_dom"/>
</dbReference>
<dbReference type="AlphaFoldDB" id="A0A8C6EZ94"/>
<dbReference type="SUPFAM" id="SSF51905">
    <property type="entry name" value="FAD/NAD(P)-binding domain"/>
    <property type="match status" value="1"/>
</dbReference>
<dbReference type="GO" id="GO:0050660">
    <property type="term" value="F:flavin adenine dinucleotide binding"/>
    <property type="evidence" value="ECO:0007669"/>
    <property type="project" value="InterPro"/>
</dbReference>
<dbReference type="Proteomes" id="UP000694407">
    <property type="component" value="Unplaced"/>
</dbReference>
<dbReference type="GO" id="GO:0034599">
    <property type="term" value="P:cellular response to oxidative stress"/>
    <property type="evidence" value="ECO:0007669"/>
    <property type="project" value="TreeGrafter"/>
</dbReference>
<dbReference type="PRINTS" id="PR00411">
    <property type="entry name" value="PNDRDTASEI"/>
</dbReference>
<keyword evidence="5" id="KW-0676">Redox-active center</keyword>
<feature type="domain" description="FAD/NAD(P)-binding" evidence="6">
    <location>
        <begin position="20"/>
        <end position="168"/>
    </location>
</feature>
<dbReference type="GO" id="GO:0006749">
    <property type="term" value="P:glutathione metabolic process"/>
    <property type="evidence" value="ECO:0007669"/>
    <property type="project" value="TreeGrafter"/>
</dbReference>
<comment type="cofactor">
    <cofactor evidence="1">
        <name>FAD</name>
        <dbReference type="ChEBI" id="CHEBI:57692"/>
    </cofactor>
</comment>
<dbReference type="GO" id="GO:0045454">
    <property type="term" value="P:cell redox homeostasis"/>
    <property type="evidence" value="ECO:0007669"/>
    <property type="project" value="InterPro"/>
</dbReference>
<keyword evidence="3" id="KW-0560">Oxidoreductase</keyword>
<keyword evidence="4" id="KW-1015">Disulfide bond</keyword>
<sequence>EHLLWKVHPSHRECPTNDYDPIVIGGGSGGLLCAKEAAILGKKVMVLDCGLMAQGTSWGLGGCVPNVGCIPKKLMHQIALLGRALEDSRKFGWMCNQQVKHNWETMTEVIQNHMGFLLELRVVFEGKRCGLSYVDAYGEFVGHHKIKATNKKEQGTYFYASKFVIAMGEGHCT</sequence>
<dbReference type="GO" id="GO:0005829">
    <property type="term" value="C:cytosol"/>
    <property type="evidence" value="ECO:0007669"/>
    <property type="project" value="TreeGrafter"/>
</dbReference>
<evidence type="ECO:0000256" key="2">
    <source>
        <dbReference type="ARBA" id="ARBA00007532"/>
    </source>
</evidence>
<reference evidence="7" key="2">
    <citation type="submission" date="2025-09" db="UniProtKB">
        <authorList>
            <consortium name="Ensembl"/>
        </authorList>
    </citation>
    <scope>IDENTIFICATION</scope>
</reference>
<evidence type="ECO:0000313" key="7">
    <source>
        <dbReference type="Ensembl" id="ENSMMMP00000026146.1"/>
    </source>
</evidence>
<evidence type="ECO:0000256" key="5">
    <source>
        <dbReference type="ARBA" id="ARBA00023284"/>
    </source>
</evidence>
<evidence type="ECO:0000256" key="4">
    <source>
        <dbReference type="ARBA" id="ARBA00023157"/>
    </source>
</evidence>
<accession>A0A8C6EZ94</accession>
<organism evidence="7 8">
    <name type="scientific">Marmota marmota marmota</name>
    <name type="common">Alpine marmot</name>
    <dbReference type="NCBI Taxonomy" id="9994"/>
    <lineage>
        <taxon>Eukaryota</taxon>
        <taxon>Metazoa</taxon>
        <taxon>Chordata</taxon>
        <taxon>Craniata</taxon>
        <taxon>Vertebrata</taxon>
        <taxon>Euteleostomi</taxon>
        <taxon>Mammalia</taxon>
        <taxon>Eutheria</taxon>
        <taxon>Euarchontoglires</taxon>
        <taxon>Glires</taxon>
        <taxon>Rodentia</taxon>
        <taxon>Sciuromorpha</taxon>
        <taxon>Sciuridae</taxon>
        <taxon>Xerinae</taxon>
        <taxon>Marmotini</taxon>
        <taxon>Marmota</taxon>
    </lineage>
</organism>
<dbReference type="PANTHER" id="PTHR42737:SF6">
    <property type="entry name" value="THIOREDOXIN-DISULFIDE REDUCTASE"/>
    <property type="match status" value="1"/>
</dbReference>
<keyword evidence="8" id="KW-1185">Reference proteome</keyword>
<dbReference type="GO" id="GO:0004362">
    <property type="term" value="F:glutathione-disulfide reductase (NADPH) activity"/>
    <property type="evidence" value="ECO:0007669"/>
    <property type="project" value="TreeGrafter"/>
</dbReference>
<protein>
    <recommendedName>
        <fullName evidence="6">FAD/NAD(P)-binding domain-containing protein</fullName>
    </recommendedName>
</protein>
<dbReference type="GeneTree" id="ENSGT00940000159178"/>
<dbReference type="InterPro" id="IPR036188">
    <property type="entry name" value="FAD/NAD-bd_sf"/>
</dbReference>
<name>A0A8C6EZ94_MARMA</name>
<dbReference type="PANTHER" id="PTHR42737">
    <property type="entry name" value="GLUTATHIONE REDUCTASE"/>
    <property type="match status" value="1"/>
</dbReference>
<dbReference type="InterPro" id="IPR046952">
    <property type="entry name" value="GSHR/TRXR-like"/>
</dbReference>
<proteinExistence type="inferred from homology"/>
<dbReference type="Ensembl" id="ENSMMMT00000029586.1">
    <property type="protein sequence ID" value="ENSMMMP00000026146.1"/>
    <property type="gene ID" value="ENSMMMG00000022900.1"/>
</dbReference>
<comment type="similarity">
    <text evidence="2">Belongs to the class-I pyridine nucleotide-disulfide oxidoreductase family.</text>
</comment>
<dbReference type="Gene3D" id="3.50.50.60">
    <property type="entry name" value="FAD/NAD(P)-binding domain"/>
    <property type="match status" value="1"/>
</dbReference>
<dbReference type="Pfam" id="PF07992">
    <property type="entry name" value="Pyr_redox_2"/>
    <property type="match status" value="1"/>
</dbReference>
<evidence type="ECO:0000256" key="3">
    <source>
        <dbReference type="ARBA" id="ARBA00023002"/>
    </source>
</evidence>
<evidence type="ECO:0000256" key="1">
    <source>
        <dbReference type="ARBA" id="ARBA00001974"/>
    </source>
</evidence>
<dbReference type="GO" id="GO:0005739">
    <property type="term" value="C:mitochondrion"/>
    <property type="evidence" value="ECO:0007669"/>
    <property type="project" value="TreeGrafter"/>
</dbReference>
<evidence type="ECO:0000259" key="6">
    <source>
        <dbReference type="Pfam" id="PF07992"/>
    </source>
</evidence>
<evidence type="ECO:0000313" key="8">
    <source>
        <dbReference type="Proteomes" id="UP000694407"/>
    </source>
</evidence>
<reference evidence="7" key="1">
    <citation type="submission" date="2025-08" db="UniProtKB">
        <authorList>
            <consortium name="Ensembl"/>
        </authorList>
    </citation>
    <scope>IDENTIFICATION</scope>
</reference>